<evidence type="ECO:0000313" key="3">
    <source>
        <dbReference type="Proteomes" id="UP000265745"/>
    </source>
</evidence>
<keyword evidence="3" id="KW-1185">Reference proteome</keyword>
<dbReference type="OrthoDB" id="6196114at2"/>
<reference evidence="2 3" key="1">
    <citation type="submission" date="2018-06" db="EMBL/GenBank/DDBJ databases">
        <title>Pseudomonas jilinensis sp. nov., isolated from the production water of Jilin Oilfield in China.</title>
        <authorList>
            <person name="Wang J."/>
        </authorList>
    </citation>
    <scope>NUCLEOTIDE SEQUENCE [LARGE SCALE GENOMIC DNA]</scope>
    <source>
        <strain evidence="2 3">JS15-10A1</strain>
    </source>
</reference>
<dbReference type="AlphaFoldDB" id="A0A396RTD6"/>
<comment type="caution">
    <text evidence="2">The sequence shown here is derived from an EMBL/GenBank/DDBJ whole genome shotgun (WGS) entry which is preliminary data.</text>
</comment>
<dbReference type="Proteomes" id="UP000265745">
    <property type="component" value="Unassembled WGS sequence"/>
</dbReference>
<protein>
    <recommendedName>
        <fullName evidence="4">DNA polymerase III subunit chi</fullName>
    </recommendedName>
</protein>
<evidence type="ECO:0000256" key="1">
    <source>
        <dbReference type="SAM" id="MobiDB-lite"/>
    </source>
</evidence>
<organism evidence="2 3">
    <name type="scientific">Pseudomonas jilinensis</name>
    <dbReference type="NCBI Taxonomy" id="2078689"/>
    <lineage>
        <taxon>Bacteria</taxon>
        <taxon>Pseudomonadati</taxon>
        <taxon>Pseudomonadota</taxon>
        <taxon>Gammaproteobacteria</taxon>
        <taxon>Pseudomonadales</taxon>
        <taxon>Pseudomonadaceae</taxon>
        <taxon>Pseudomonas</taxon>
    </lineage>
</organism>
<dbReference type="EMBL" id="QJSA01000018">
    <property type="protein sequence ID" value="RHW19818.1"/>
    <property type="molecule type" value="Genomic_DNA"/>
</dbReference>
<sequence length="175" mass="19453">MTQRDPSEPSRLLEDLESIRNLLDEHGEHDQGEPDAEASAQLDIPLLQDIVTDPAATPPTLREPEPAPAPGPTATAAPEPTDAGKPHNPFLPYASLAKLAEERLQLDRLLSNPTPPPSHYGPHTGAREVRMEARLQAEAQLILQDVLDDLMPTIEDELRRRLQRKLDQLVREQLK</sequence>
<feature type="region of interest" description="Disordered" evidence="1">
    <location>
        <begin position="104"/>
        <end position="124"/>
    </location>
</feature>
<proteinExistence type="predicted"/>
<gene>
    <name evidence="2" type="ORF">C2846_17175</name>
</gene>
<accession>A0A396RTD6</accession>
<feature type="compositionally biased region" description="Basic and acidic residues" evidence="1">
    <location>
        <begin position="20"/>
        <end position="32"/>
    </location>
</feature>
<evidence type="ECO:0008006" key="4">
    <source>
        <dbReference type="Google" id="ProtNLM"/>
    </source>
</evidence>
<feature type="compositionally biased region" description="Low complexity" evidence="1">
    <location>
        <begin position="72"/>
        <end position="81"/>
    </location>
</feature>
<name>A0A396RTD6_9PSED</name>
<feature type="region of interest" description="Disordered" evidence="1">
    <location>
        <begin position="20"/>
        <end position="92"/>
    </location>
</feature>
<evidence type="ECO:0000313" key="2">
    <source>
        <dbReference type="EMBL" id="RHW19818.1"/>
    </source>
</evidence>
<dbReference type="RefSeq" id="WP_119702048.1">
    <property type="nucleotide sequence ID" value="NZ_QJSA01000018.1"/>
</dbReference>